<dbReference type="SUPFAM" id="SSF53756">
    <property type="entry name" value="UDP-Glycosyltransferase/glycogen phosphorylase"/>
    <property type="match status" value="1"/>
</dbReference>
<evidence type="ECO:0000313" key="3">
    <source>
        <dbReference type="EMBL" id="MEJ8543369.1"/>
    </source>
</evidence>
<protein>
    <submittedName>
        <fullName evidence="3">Glycosyltransferase family 4 protein</fullName>
        <ecNumber evidence="3">2.4.-.-</ecNumber>
    </submittedName>
</protein>
<evidence type="ECO:0000313" key="4">
    <source>
        <dbReference type="Proteomes" id="UP001369247"/>
    </source>
</evidence>
<dbReference type="EC" id="2.4.-.-" evidence="3"/>
<comment type="caution">
    <text evidence="3">The sequence shown here is derived from an EMBL/GenBank/DDBJ whole genome shotgun (WGS) entry which is preliminary data.</text>
</comment>
<evidence type="ECO:0000259" key="1">
    <source>
        <dbReference type="Pfam" id="PF00534"/>
    </source>
</evidence>
<dbReference type="Pfam" id="PF00534">
    <property type="entry name" value="Glycos_transf_1"/>
    <property type="match status" value="1"/>
</dbReference>
<dbReference type="InterPro" id="IPR050194">
    <property type="entry name" value="Glycosyltransferase_grp1"/>
</dbReference>
<dbReference type="Proteomes" id="UP001369247">
    <property type="component" value="Unassembled WGS sequence"/>
</dbReference>
<sequence>MEKRLHEIGKGLVKRGHEVHWYCVGWWLNENRNRDIEVDGINYHAVCGPMEMYVNGRRSIRETLYFGIRTLNGLKGEFDIIDCQEFPYFPCFSARFYSALKSKPMVITWHEVWDDYWYEYLGWKGVFGKIIERMTARLSARNIAVSHKTGRDLQRLGVSDPQIIPNGVDFKGVNRVEPSELKSDVIYAGRLVEHKNVDVLLRAIKILKEDIPDIRCFIIGDGPEKPSLVKMVDDLGLEDNIQFFDFLDSHDKLISLMKSSRVFALPSTREGFGIVVLEANACGLPVVTVNHPDNAACDLINSGNGSVCNLSEKEIAESISMHLNGGNSLRRSCIENGRKYDWERITSMVESFYISIL</sequence>
<feature type="domain" description="Glycosyl transferase family 1" evidence="1">
    <location>
        <begin position="182"/>
        <end position="339"/>
    </location>
</feature>
<dbReference type="Pfam" id="PF13439">
    <property type="entry name" value="Glyco_transf_4"/>
    <property type="match status" value="1"/>
</dbReference>
<dbReference type="GO" id="GO:0016757">
    <property type="term" value="F:glycosyltransferase activity"/>
    <property type="evidence" value="ECO:0007669"/>
    <property type="project" value="UniProtKB-KW"/>
</dbReference>
<keyword evidence="4" id="KW-1185">Reference proteome</keyword>
<keyword evidence="3" id="KW-0328">Glycosyltransferase</keyword>
<dbReference type="PANTHER" id="PTHR45947:SF3">
    <property type="entry name" value="SULFOQUINOVOSYL TRANSFERASE SQD2"/>
    <property type="match status" value="1"/>
</dbReference>
<dbReference type="Gene3D" id="3.40.50.2000">
    <property type="entry name" value="Glycogen Phosphorylase B"/>
    <property type="match status" value="2"/>
</dbReference>
<feature type="domain" description="Glycosyltransferase subfamily 4-like N-terminal" evidence="2">
    <location>
        <begin position="1"/>
        <end position="169"/>
    </location>
</feature>
<name>A0ABU8TWC2_METWO</name>
<keyword evidence="3" id="KW-0808">Transferase</keyword>
<organism evidence="3 4">
    <name type="scientific">Methanothermobacter wolfeii</name>
    <name type="common">Methanobacterium wolfei</name>
    <dbReference type="NCBI Taxonomy" id="145261"/>
    <lineage>
        <taxon>Archaea</taxon>
        <taxon>Methanobacteriati</taxon>
        <taxon>Methanobacteriota</taxon>
        <taxon>Methanomada group</taxon>
        <taxon>Methanobacteria</taxon>
        <taxon>Methanobacteriales</taxon>
        <taxon>Methanobacteriaceae</taxon>
        <taxon>Methanothermobacter</taxon>
    </lineage>
</organism>
<dbReference type="InterPro" id="IPR001296">
    <property type="entry name" value="Glyco_trans_1"/>
</dbReference>
<reference evidence="3 4" key="1">
    <citation type="submission" date="2023-12" db="EMBL/GenBank/DDBJ databases">
        <title>Phenotypic and Genomic Characterization of Methanothermobacter wolfeii Strain BSEL, a CO2-Capturing Archaeon with Minimal Nutrient Requirements.</title>
        <authorList>
            <person name="Ale Enriquez F."/>
            <person name="Ahring B.K."/>
        </authorList>
    </citation>
    <scope>NUCLEOTIDE SEQUENCE [LARGE SCALE GENOMIC DNA]</scope>
    <source>
        <strain evidence="3 4">BSEL-1</strain>
    </source>
</reference>
<dbReference type="EMBL" id="JAXUHJ010000014">
    <property type="protein sequence ID" value="MEJ8543369.1"/>
    <property type="molecule type" value="Genomic_DNA"/>
</dbReference>
<dbReference type="PANTHER" id="PTHR45947">
    <property type="entry name" value="SULFOQUINOVOSYL TRANSFERASE SQD2"/>
    <property type="match status" value="1"/>
</dbReference>
<accession>A0ABU8TWC2</accession>
<proteinExistence type="predicted"/>
<evidence type="ECO:0000259" key="2">
    <source>
        <dbReference type="Pfam" id="PF13439"/>
    </source>
</evidence>
<gene>
    <name evidence="3" type="ORF">U2150_07710</name>
</gene>
<dbReference type="CDD" id="cd03801">
    <property type="entry name" value="GT4_PimA-like"/>
    <property type="match status" value="1"/>
</dbReference>
<dbReference type="InterPro" id="IPR028098">
    <property type="entry name" value="Glyco_trans_4-like_N"/>
</dbReference>